<feature type="transmembrane region" description="Helical" evidence="6">
    <location>
        <begin position="140"/>
        <end position="158"/>
    </location>
</feature>
<evidence type="ECO:0000256" key="2">
    <source>
        <dbReference type="ARBA" id="ARBA00010199"/>
    </source>
</evidence>
<dbReference type="GO" id="GO:0005886">
    <property type="term" value="C:plasma membrane"/>
    <property type="evidence" value="ECO:0007669"/>
    <property type="project" value="TreeGrafter"/>
</dbReference>
<feature type="transmembrane region" description="Helical" evidence="6">
    <location>
        <begin position="245"/>
        <end position="264"/>
    </location>
</feature>
<dbReference type="GO" id="GO:0042910">
    <property type="term" value="F:xenobiotic transmembrane transporter activity"/>
    <property type="evidence" value="ECO:0007669"/>
    <property type="project" value="InterPro"/>
</dbReference>
<organism evidence="7 8">
    <name type="scientific">Hassallia byssoidea VB512170</name>
    <dbReference type="NCBI Taxonomy" id="1304833"/>
    <lineage>
        <taxon>Bacteria</taxon>
        <taxon>Bacillati</taxon>
        <taxon>Cyanobacteriota</taxon>
        <taxon>Cyanophyceae</taxon>
        <taxon>Nostocales</taxon>
        <taxon>Tolypothrichaceae</taxon>
        <taxon>Hassallia</taxon>
    </lineage>
</organism>
<dbReference type="PANTHER" id="PTHR42893">
    <property type="entry name" value="PROTEIN DETOXIFICATION 44, CHLOROPLASTIC-RELATED"/>
    <property type="match status" value="1"/>
</dbReference>
<dbReference type="NCBIfam" id="TIGR00797">
    <property type="entry name" value="matE"/>
    <property type="match status" value="1"/>
</dbReference>
<name>A0A846H295_9CYAN</name>
<feature type="transmembrane region" description="Helical" evidence="6">
    <location>
        <begin position="311"/>
        <end position="337"/>
    </location>
</feature>
<proteinExistence type="inferred from homology"/>
<dbReference type="RefSeq" id="WP_039748725.1">
    <property type="nucleotide sequence ID" value="NZ_JTCM02000002.1"/>
</dbReference>
<feature type="transmembrane region" description="Helical" evidence="6">
    <location>
        <begin position="413"/>
        <end position="432"/>
    </location>
</feature>
<feature type="transmembrane region" description="Helical" evidence="6">
    <location>
        <begin position="196"/>
        <end position="213"/>
    </location>
</feature>
<dbReference type="CDD" id="cd13136">
    <property type="entry name" value="MATE_DinF_like"/>
    <property type="match status" value="1"/>
</dbReference>
<dbReference type="PANTHER" id="PTHR42893:SF46">
    <property type="entry name" value="PROTEIN DETOXIFICATION 44, CHLOROPLASTIC"/>
    <property type="match status" value="1"/>
</dbReference>
<comment type="subcellular location">
    <subcellularLocation>
        <location evidence="1">Membrane</location>
        <topology evidence="1">Multi-pass membrane protein</topology>
    </subcellularLocation>
</comment>
<dbReference type="InterPro" id="IPR044644">
    <property type="entry name" value="DinF-like"/>
</dbReference>
<comment type="caution">
    <text evidence="7">The sequence shown here is derived from an EMBL/GenBank/DDBJ whole genome shotgun (WGS) entry which is preliminary data.</text>
</comment>
<evidence type="ECO:0000256" key="6">
    <source>
        <dbReference type="SAM" id="Phobius"/>
    </source>
</evidence>
<gene>
    <name evidence="7" type="ORF">PI95_001390</name>
</gene>
<evidence type="ECO:0000313" key="7">
    <source>
        <dbReference type="EMBL" id="NEU71268.1"/>
    </source>
</evidence>
<dbReference type="AlphaFoldDB" id="A0A846H295"/>
<dbReference type="InterPro" id="IPR002528">
    <property type="entry name" value="MATE_fam"/>
</dbReference>
<feature type="transmembrane region" description="Helical" evidence="6">
    <location>
        <begin position="276"/>
        <end position="299"/>
    </location>
</feature>
<evidence type="ECO:0000313" key="8">
    <source>
        <dbReference type="Proteomes" id="UP000031549"/>
    </source>
</evidence>
<evidence type="ECO:0000256" key="4">
    <source>
        <dbReference type="ARBA" id="ARBA00022989"/>
    </source>
</evidence>
<sequence>MFDYEKPNYDLLRRFSRLAVINVLSNLTEPLAGLIGIAFLGHLTEIRYLAGVSLATVLFSYIYENLLFLRISTNAVTSQAVGRNDREAMLLAGLRNGFIALVLSVLILILQYPIGALGFSLLNGSIEVESIGLAYFNARIWGTPAVLLNFVFIGWFLGQEQSGKVLLLTVVGNVVNVVLNYFSIVQWDLGSMGAGISQAFSEYLMLLVGVVLASRSIQWQELRTAVRQFWDWSAFKNTFILNKDLLINSLVYMSIWTIFINLSATLGTDVLAENTLLQQVIFLIAFFIEGIGFTTETLTGNFQGQSTKNQLLPLLQIAIFTSLLVAVAASALCILLPETVFGLLTNHAEVIDPIKNYVPWLVPILICFSIAWILEGYFAGLGKGQFLRYAAFTAILLGFTPVAVWAWSAHSNHLLWLAVSAFMATRMVVLGIQLPKTFESNSPAAILNLKN</sequence>
<reference evidence="7 8" key="1">
    <citation type="journal article" date="2015" name="Genome Announc.">
        <title>Draft Genome Sequence of Cyanobacterium Hassallia byssoidea Strain VB512170, Isolated from Monuments in India.</title>
        <authorList>
            <person name="Singh D."/>
            <person name="Chandrababunaidu M.M."/>
            <person name="Panda A."/>
            <person name="Sen D."/>
            <person name="Bhattacharyya S."/>
            <person name="Adhikary S.P."/>
            <person name="Tripathy S."/>
        </authorList>
    </citation>
    <scope>NUCLEOTIDE SEQUENCE [LARGE SCALE GENOMIC DNA]</scope>
    <source>
        <strain evidence="7 8">VB512170</strain>
    </source>
</reference>
<evidence type="ECO:0000256" key="3">
    <source>
        <dbReference type="ARBA" id="ARBA00022692"/>
    </source>
</evidence>
<feature type="transmembrane region" description="Helical" evidence="6">
    <location>
        <begin position="46"/>
        <end position="63"/>
    </location>
</feature>
<evidence type="ECO:0000256" key="1">
    <source>
        <dbReference type="ARBA" id="ARBA00004141"/>
    </source>
</evidence>
<dbReference type="GO" id="GO:0015297">
    <property type="term" value="F:antiporter activity"/>
    <property type="evidence" value="ECO:0007669"/>
    <property type="project" value="InterPro"/>
</dbReference>
<feature type="transmembrane region" description="Helical" evidence="6">
    <location>
        <begin position="357"/>
        <end position="374"/>
    </location>
</feature>
<dbReference type="Pfam" id="PF01554">
    <property type="entry name" value="MatE"/>
    <property type="match status" value="2"/>
</dbReference>
<accession>A0A846H295</accession>
<protein>
    <submittedName>
        <fullName evidence="7">MATE family efflux transporter</fullName>
    </submittedName>
</protein>
<keyword evidence="3 6" id="KW-0812">Transmembrane</keyword>
<comment type="similarity">
    <text evidence="2">Belongs to the multi antimicrobial extrusion (MATE) (TC 2.A.66.1) family.</text>
</comment>
<dbReference type="EMBL" id="JTCM02000002">
    <property type="protein sequence ID" value="NEU71268.1"/>
    <property type="molecule type" value="Genomic_DNA"/>
</dbReference>
<dbReference type="NCBIfam" id="NF041358">
    <property type="entry name" value="GntT_guanitoxin"/>
    <property type="match status" value="1"/>
</dbReference>
<keyword evidence="5 6" id="KW-0472">Membrane</keyword>
<feature type="transmembrane region" description="Helical" evidence="6">
    <location>
        <begin position="98"/>
        <end position="120"/>
    </location>
</feature>
<dbReference type="Proteomes" id="UP000031549">
    <property type="component" value="Unassembled WGS sequence"/>
</dbReference>
<feature type="transmembrane region" description="Helical" evidence="6">
    <location>
        <begin position="165"/>
        <end position="184"/>
    </location>
</feature>
<feature type="transmembrane region" description="Helical" evidence="6">
    <location>
        <begin position="386"/>
        <end position="407"/>
    </location>
</feature>
<feature type="transmembrane region" description="Helical" evidence="6">
    <location>
        <begin position="20"/>
        <end position="40"/>
    </location>
</feature>
<keyword evidence="8" id="KW-1185">Reference proteome</keyword>
<keyword evidence="4 6" id="KW-1133">Transmembrane helix</keyword>
<evidence type="ECO:0000256" key="5">
    <source>
        <dbReference type="ARBA" id="ARBA00023136"/>
    </source>
</evidence>